<dbReference type="AlphaFoldDB" id="A0A8T3VQL5"/>
<dbReference type="Pfam" id="PF08819">
    <property type="entry name" value="DUF1802"/>
    <property type="match status" value="1"/>
</dbReference>
<evidence type="ECO:0000313" key="1">
    <source>
        <dbReference type="EMBL" id="MBE6513463.1"/>
    </source>
</evidence>
<accession>A0A8T3VQL5</accession>
<name>A0A8T3VQL5_METOL</name>
<organism evidence="1 2">
    <name type="scientific">Methanobrevibacter olleyae</name>
    <dbReference type="NCBI Taxonomy" id="294671"/>
    <lineage>
        <taxon>Archaea</taxon>
        <taxon>Methanobacteriati</taxon>
        <taxon>Methanobacteriota</taxon>
        <taxon>Methanomada group</taxon>
        <taxon>Methanobacteria</taxon>
        <taxon>Methanobacteriales</taxon>
        <taxon>Methanobacteriaceae</taxon>
        <taxon>Methanobrevibacter</taxon>
    </lineage>
</organism>
<gene>
    <name evidence="1" type="ORF">E7Z75_10055</name>
</gene>
<sequence>MSEITKCLNDWNATVEALGQGMQSILIRKTGTTLKEFLLYPTVSYANKEDYLDSFKSSMQDFVKENTLPNADGRAYEVKYYAKVEEVFETPVSRIGKFNNYHIWTKKHVSGYFNTRNANVWLLRVYELNEPVYCTRSRGMVFANVDKKIELDYKDPIISDDDFEKLKEEILNK</sequence>
<comment type="caution">
    <text evidence="1">The sequence shown here is derived from an EMBL/GenBank/DDBJ whole genome shotgun (WGS) entry which is preliminary data.</text>
</comment>
<protein>
    <submittedName>
        <fullName evidence="1">DUF1802 family protein</fullName>
    </submittedName>
</protein>
<evidence type="ECO:0000313" key="2">
    <source>
        <dbReference type="Proteomes" id="UP000732619"/>
    </source>
</evidence>
<reference evidence="1" key="1">
    <citation type="submission" date="2019-04" db="EMBL/GenBank/DDBJ databases">
        <title>Evolution of Biomass-Degrading Anaerobic Consortia Revealed by Metagenomics.</title>
        <authorList>
            <person name="Peng X."/>
        </authorList>
    </citation>
    <scope>NUCLEOTIDE SEQUENCE</scope>
    <source>
        <strain evidence="1">SIG14</strain>
    </source>
</reference>
<dbReference type="EMBL" id="SUTG01000096">
    <property type="protein sequence ID" value="MBE6513463.1"/>
    <property type="molecule type" value="Genomic_DNA"/>
</dbReference>
<dbReference type="Proteomes" id="UP000732619">
    <property type="component" value="Unassembled WGS sequence"/>
</dbReference>
<proteinExistence type="predicted"/>
<dbReference type="InterPro" id="IPR014923">
    <property type="entry name" value="DUF1802"/>
</dbReference>